<sequence>MLKSILNLEGVKSLKKSEQSSIKGSNGRCNVFLCTPESEGCPCYDNPNSPDGRGCCMNGECTD</sequence>
<organism evidence="1 2">
    <name type="scientific">Kordia antarctica</name>
    <dbReference type="NCBI Taxonomy" id="1218801"/>
    <lineage>
        <taxon>Bacteria</taxon>
        <taxon>Pseudomonadati</taxon>
        <taxon>Bacteroidota</taxon>
        <taxon>Flavobacteriia</taxon>
        <taxon>Flavobacteriales</taxon>
        <taxon>Flavobacteriaceae</taxon>
        <taxon>Kordia</taxon>
    </lineage>
</organism>
<protein>
    <submittedName>
        <fullName evidence="1">Uncharacterized protein</fullName>
    </submittedName>
</protein>
<evidence type="ECO:0000313" key="2">
    <source>
        <dbReference type="Proteomes" id="UP000464657"/>
    </source>
</evidence>
<name>A0A7L4ZIC3_9FLAO</name>
<reference evidence="1 2" key="1">
    <citation type="journal article" date="2013" name="Int. J. Syst. Evol. Microbiol.">
        <title>Kordia antarctica sp. nov., isolated from Antarctic seawater.</title>
        <authorList>
            <person name="Baek K."/>
            <person name="Choi A."/>
            <person name="Kang I."/>
            <person name="Lee K."/>
            <person name="Cho J.C."/>
        </authorList>
    </citation>
    <scope>NUCLEOTIDE SEQUENCE [LARGE SCALE GENOMIC DNA]</scope>
    <source>
        <strain evidence="1 2">IMCC3317</strain>
    </source>
</reference>
<accession>A0A7L4ZIC3</accession>
<evidence type="ECO:0000313" key="1">
    <source>
        <dbReference type="EMBL" id="QHI36217.1"/>
    </source>
</evidence>
<keyword evidence="2" id="KW-1185">Reference proteome</keyword>
<dbReference type="OrthoDB" id="1163990at2"/>
<dbReference type="KEGG" id="kan:IMCC3317_15760"/>
<proteinExistence type="predicted"/>
<dbReference type="EMBL" id="CP019288">
    <property type="protein sequence ID" value="QHI36217.1"/>
    <property type="molecule type" value="Genomic_DNA"/>
</dbReference>
<dbReference type="RefSeq" id="WP_160128943.1">
    <property type="nucleotide sequence ID" value="NZ_CP019288.1"/>
</dbReference>
<dbReference type="Proteomes" id="UP000464657">
    <property type="component" value="Chromosome"/>
</dbReference>
<dbReference type="AlphaFoldDB" id="A0A7L4ZIC3"/>
<gene>
    <name evidence="1" type="ORF">IMCC3317_15760</name>
</gene>